<dbReference type="RefSeq" id="WP_305993116.1">
    <property type="nucleotide sequence ID" value="NZ_JAVAMP010000010.1"/>
</dbReference>
<evidence type="ECO:0000313" key="1">
    <source>
        <dbReference type="EMBL" id="MDP5275804.1"/>
    </source>
</evidence>
<keyword evidence="2" id="KW-1185">Reference proteome</keyword>
<gene>
    <name evidence="1" type="ORF">Q5Y73_17020</name>
</gene>
<protein>
    <submittedName>
        <fullName evidence="1">Uncharacterized protein</fullName>
    </submittedName>
</protein>
<name>A0ABT9J4D6_9BACL</name>
<comment type="caution">
    <text evidence="1">The sequence shown here is derived from an EMBL/GenBank/DDBJ whole genome shotgun (WGS) entry which is preliminary data.</text>
</comment>
<organism evidence="1 2">
    <name type="scientific">Chengkuizengella axinellae</name>
    <dbReference type="NCBI Taxonomy" id="3064388"/>
    <lineage>
        <taxon>Bacteria</taxon>
        <taxon>Bacillati</taxon>
        <taxon>Bacillota</taxon>
        <taxon>Bacilli</taxon>
        <taxon>Bacillales</taxon>
        <taxon>Paenibacillaceae</taxon>
        <taxon>Chengkuizengella</taxon>
    </lineage>
</organism>
<dbReference type="EMBL" id="JAVAMP010000010">
    <property type="protein sequence ID" value="MDP5275804.1"/>
    <property type="molecule type" value="Genomic_DNA"/>
</dbReference>
<accession>A0ABT9J4D6</accession>
<proteinExistence type="predicted"/>
<dbReference type="Proteomes" id="UP001231941">
    <property type="component" value="Unassembled WGS sequence"/>
</dbReference>
<reference evidence="1 2" key="1">
    <citation type="submission" date="2023-08" db="EMBL/GenBank/DDBJ databases">
        <authorList>
            <person name="Park J.-S."/>
        </authorList>
    </citation>
    <scope>NUCLEOTIDE SEQUENCE [LARGE SCALE GENOMIC DNA]</scope>
    <source>
        <strain evidence="1 2">2205SS18-9</strain>
    </source>
</reference>
<evidence type="ECO:0000313" key="2">
    <source>
        <dbReference type="Proteomes" id="UP001231941"/>
    </source>
</evidence>
<sequence length="53" mass="5905">MSTLFIFIIGMLSGAGLTAGKNSSGELNRMVYIRDGYNSFPFGDDNLIRKHDY</sequence>